<dbReference type="EMBL" id="BGPR01015029">
    <property type="protein sequence ID" value="GBN67736.1"/>
    <property type="molecule type" value="Genomic_DNA"/>
</dbReference>
<evidence type="ECO:0000313" key="1">
    <source>
        <dbReference type="EMBL" id="GBN67736.1"/>
    </source>
</evidence>
<proteinExistence type="predicted"/>
<comment type="caution">
    <text evidence="1">The sequence shown here is derived from an EMBL/GenBank/DDBJ whole genome shotgun (WGS) entry which is preliminary data.</text>
</comment>
<gene>
    <name evidence="1" type="ORF">AVEN_39847_1</name>
</gene>
<evidence type="ECO:0000313" key="2">
    <source>
        <dbReference type="Proteomes" id="UP000499080"/>
    </source>
</evidence>
<dbReference type="Proteomes" id="UP000499080">
    <property type="component" value="Unassembled WGS sequence"/>
</dbReference>
<dbReference type="AlphaFoldDB" id="A0A4Y2QWZ8"/>
<reference evidence="1 2" key="1">
    <citation type="journal article" date="2019" name="Sci. Rep.">
        <title>Orb-weaving spider Araneus ventricosus genome elucidates the spidroin gene catalogue.</title>
        <authorList>
            <person name="Kono N."/>
            <person name="Nakamura H."/>
            <person name="Ohtoshi R."/>
            <person name="Moran D.A.P."/>
            <person name="Shinohara A."/>
            <person name="Yoshida Y."/>
            <person name="Fujiwara M."/>
            <person name="Mori M."/>
            <person name="Tomita M."/>
            <person name="Arakawa K."/>
        </authorList>
    </citation>
    <scope>NUCLEOTIDE SEQUENCE [LARGE SCALE GENOMIC DNA]</scope>
</reference>
<name>A0A4Y2QWZ8_ARAVE</name>
<protein>
    <submittedName>
        <fullName evidence="1">Uncharacterized protein</fullName>
    </submittedName>
</protein>
<sequence length="139" mass="16351">MLHFTVATSNLKCFNETFSNTNCRQEADDFLEPYLEKLQLDEFTTSTYDIFKRVYCLSELRFLGCLVEDINRNCGIRARYATVEFLQRTSFADDLCPLESRETLLEDIDEFDLTEEQKTFAISELERMKISDEAKIIRI</sequence>
<dbReference type="OrthoDB" id="6440363at2759"/>
<accession>A0A4Y2QWZ8</accession>
<keyword evidence="2" id="KW-1185">Reference proteome</keyword>
<organism evidence="1 2">
    <name type="scientific">Araneus ventricosus</name>
    <name type="common">Orbweaver spider</name>
    <name type="synonym">Epeira ventricosa</name>
    <dbReference type="NCBI Taxonomy" id="182803"/>
    <lineage>
        <taxon>Eukaryota</taxon>
        <taxon>Metazoa</taxon>
        <taxon>Ecdysozoa</taxon>
        <taxon>Arthropoda</taxon>
        <taxon>Chelicerata</taxon>
        <taxon>Arachnida</taxon>
        <taxon>Araneae</taxon>
        <taxon>Araneomorphae</taxon>
        <taxon>Entelegynae</taxon>
        <taxon>Araneoidea</taxon>
        <taxon>Araneidae</taxon>
        <taxon>Araneus</taxon>
    </lineage>
</organism>